<dbReference type="EMBL" id="JBHTON010000005">
    <property type="protein sequence ID" value="MFD1484078.1"/>
    <property type="molecule type" value="Genomic_DNA"/>
</dbReference>
<sequence length="114" mass="13057">MLDVKDSLKRLAWTTDHHFLHIQAQHEFMRAWAIQFELAYTDMRVIQLALQLANDHDHLIRFTTAYEAVYQYEYAFVAGGLAGFNAEFAGQLQDYHDAAEALLGVISELQPAKT</sequence>
<evidence type="ECO:0000313" key="2">
    <source>
        <dbReference type="Proteomes" id="UP001597252"/>
    </source>
</evidence>
<reference evidence="2" key="1">
    <citation type="journal article" date="2019" name="Int. J. Syst. Evol. Microbiol.">
        <title>The Global Catalogue of Microorganisms (GCM) 10K type strain sequencing project: providing services to taxonomists for standard genome sequencing and annotation.</title>
        <authorList>
            <consortium name="The Broad Institute Genomics Platform"/>
            <consortium name="The Broad Institute Genome Sequencing Center for Infectious Disease"/>
            <person name="Wu L."/>
            <person name="Ma J."/>
        </authorList>
    </citation>
    <scope>NUCLEOTIDE SEQUENCE [LARGE SCALE GENOMIC DNA]</scope>
    <source>
        <strain evidence="2">CCM 8903</strain>
    </source>
</reference>
<proteinExistence type="predicted"/>
<dbReference type="RefSeq" id="WP_125748215.1">
    <property type="nucleotide sequence ID" value="NZ_JBHTON010000005.1"/>
</dbReference>
<organism evidence="1 2">
    <name type="scientific">Lacticaseibacillus baoqingensis</name>
    <dbReference type="NCBI Taxonomy" id="2486013"/>
    <lineage>
        <taxon>Bacteria</taxon>
        <taxon>Bacillati</taxon>
        <taxon>Bacillota</taxon>
        <taxon>Bacilli</taxon>
        <taxon>Lactobacillales</taxon>
        <taxon>Lactobacillaceae</taxon>
        <taxon>Lacticaseibacillus</taxon>
    </lineage>
</organism>
<dbReference type="Proteomes" id="UP001597252">
    <property type="component" value="Unassembled WGS sequence"/>
</dbReference>
<gene>
    <name evidence="1" type="ORF">ACFQ5J_02405</name>
</gene>
<accession>A0ABW4E4Q3</accession>
<name>A0ABW4E4Q3_9LACO</name>
<protein>
    <submittedName>
        <fullName evidence="1">Uncharacterized protein</fullName>
    </submittedName>
</protein>
<comment type="caution">
    <text evidence="1">The sequence shown here is derived from an EMBL/GenBank/DDBJ whole genome shotgun (WGS) entry which is preliminary data.</text>
</comment>
<evidence type="ECO:0000313" key="1">
    <source>
        <dbReference type="EMBL" id="MFD1484078.1"/>
    </source>
</evidence>
<keyword evidence="2" id="KW-1185">Reference proteome</keyword>